<gene>
    <name evidence="1" type="ORF">FSCOSCO3_A032027</name>
</gene>
<proteinExistence type="predicted"/>
<accession>A0AAV1MY78</accession>
<dbReference type="AlphaFoldDB" id="A0AAV1MY78"/>
<organism evidence="1 2">
    <name type="scientific">Scomber scombrus</name>
    <name type="common">Atlantic mackerel</name>
    <name type="synonym">Scomber vernalis</name>
    <dbReference type="NCBI Taxonomy" id="13677"/>
    <lineage>
        <taxon>Eukaryota</taxon>
        <taxon>Metazoa</taxon>
        <taxon>Chordata</taxon>
        <taxon>Craniata</taxon>
        <taxon>Vertebrata</taxon>
        <taxon>Euteleostomi</taxon>
        <taxon>Actinopterygii</taxon>
        <taxon>Neopterygii</taxon>
        <taxon>Teleostei</taxon>
        <taxon>Neoteleostei</taxon>
        <taxon>Acanthomorphata</taxon>
        <taxon>Pelagiaria</taxon>
        <taxon>Scombriformes</taxon>
        <taxon>Scombridae</taxon>
        <taxon>Scomber</taxon>
    </lineage>
</organism>
<keyword evidence="2" id="KW-1185">Reference proteome</keyword>
<name>A0AAV1MY78_SCOSC</name>
<dbReference type="EMBL" id="CAWUFR010000008">
    <property type="protein sequence ID" value="CAK6952041.1"/>
    <property type="molecule type" value="Genomic_DNA"/>
</dbReference>
<reference evidence="1 2" key="1">
    <citation type="submission" date="2024-01" db="EMBL/GenBank/DDBJ databases">
        <authorList>
            <person name="Alioto T."/>
            <person name="Alioto T."/>
            <person name="Gomez Garrido J."/>
        </authorList>
    </citation>
    <scope>NUCLEOTIDE SEQUENCE [LARGE SCALE GENOMIC DNA]</scope>
</reference>
<comment type="caution">
    <text evidence="1">The sequence shown here is derived from an EMBL/GenBank/DDBJ whole genome shotgun (WGS) entry which is preliminary data.</text>
</comment>
<evidence type="ECO:0000313" key="1">
    <source>
        <dbReference type="EMBL" id="CAK6952041.1"/>
    </source>
</evidence>
<dbReference type="Proteomes" id="UP001314229">
    <property type="component" value="Unassembled WGS sequence"/>
</dbReference>
<protein>
    <submittedName>
        <fullName evidence="1">Uncharacterized protein</fullName>
    </submittedName>
</protein>
<evidence type="ECO:0000313" key="2">
    <source>
        <dbReference type="Proteomes" id="UP001314229"/>
    </source>
</evidence>
<sequence length="93" mass="10447">MNERIGRYCPVQISEQLCVVPCSPLKAVLKENKPFANIRRERGRVQEVENQITVSKAGNKTSEKFSSSKERLEYTVTGNKPFSPDLLCKGSMA</sequence>